<dbReference type="GO" id="GO:0003700">
    <property type="term" value="F:DNA-binding transcription factor activity"/>
    <property type="evidence" value="ECO:0007669"/>
    <property type="project" value="TreeGrafter"/>
</dbReference>
<dbReference type="PANTHER" id="PTHR30055">
    <property type="entry name" value="HTH-TYPE TRANSCRIPTIONAL REGULATOR RUTR"/>
    <property type="match status" value="1"/>
</dbReference>
<dbReference type="InterPro" id="IPR001647">
    <property type="entry name" value="HTH_TetR"/>
</dbReference>
<feature type="domain" description="HTH tetR-type" evidence="5">
    <location>
        <begin position="13"/>
        <end position="73"/>
    </location>
</feature>
<dbReference type="InterPro" id="IPR009057">
    <property type="entry name" value="Homeodomain-like_sf"/>
</dbReference>
<accession>A0A0X3V516</accession>
<evidence type="ECO:0000313" key="6">
    <source>
        <dbReference type="EMBL" id="KUL39895.1"/>
    </source>
</evidence>
<gene>
    <name evidence="6" type="ORF">ADL15_08720</name>
</gene>
<dbReference type="InterPro" id="IPR041347">
    <property type="entry name" value="MftR_C"/>
</dbReference>
<protein>
    <submittedName>
        <fullName evidence="6">TetR family transcriptional regulator</fullName>
    </submittedName>
</protein>
<evidence type="ECO:0000256" key="1">
    <source>
        <dbReference type="ARBA" id="ARBA00023015"/>
    </source>
</evidence>
<evidence type="ECO:0000256" key="4">
    <source>
        <dbReference type="PROSITE-ProRule" id="PRU00335"/>
    </source>
</evidence>
<name>A0A0X3V516_9ACTN</name>
<evidence type="ECO:0000259" key="5">
    <source>
        <dbReference type="PROSITE" id="PS50977"/>
    </source>
</evidence>
<proteinExistence type="predicted"/>
<dbReference type="Pfam" id="PF17754">
    <property type="entry name" value="TetR_C_14"/>
    <property type="match status" value="1"/>
</dbReference>
<dbReference type="EMBL" id="LLZH01000040">
    <property type="protein sequence ID" value="KUL39895.1"/>
    <property type="molecule type" value="Genomic_DNA"/>
</dbReference>
<evidence type="ECO:0000313" key="7">
    <source>
        <dbReference type="Proteomes" id="UP000053244"/>
    </source>
</evidence>
<dbReference type="PRINTS" id="PR00455">
    <property type="entry name" value="HTHTETR"/>
</dbReference>
<comment type="caution">
    <text evidence="6">The sequence shown here is derived from an EMBL/GenBank/DDBJ whole genome shotgun (WGS) entry which is preliminary data.</text>
</comment>
<evidence type="ECO:0000256" key="3">
    <source>
        <dbReference type="ARBA" id="ARBA00023163"/>
    </source>
</evidence>
<keyword evidence="7" id="KW-1185">Reference proteome</keyword>
<feature type="DNA-binding region" description="H-T-H motif" evidence="4">
    <location>
        <begin position="36"/>
        <end position="55"/>
    </location>
</feature>
<evidence type="ECO:0000256" key="2">
    <source>
        <dbReference type="ARBA" id="ARBA00023125"/>
    </source>
</evidence>
<dbReference type="InterPro" id="IPR050109">
    <property type="entry name" value="HTH-type_TetR-like_transc_reg"/>
</dbReference>
<dbReference type="Pfam" id="PF00440">
    <property type="entry name" value="TetR_N"/>
    <property type="match status" value="1"/>
</dbReference>
<reference evidence="6 7" key="1">
    <citation type="submission" date="2015-10" db="EMBL/GenBank/DDBJ databases">
        <authorList>
            <person name="Gilbert D.G."/>
        </authorList>
    </citation>
    <scope>NUCLEOTIDE SEQUENCE [LARGE SCALE GENOMIC DNA]</scope>
    <source>
        <strain evidence="6 7">NRRL B-16712</strain>
    </source>
</reference>
<sequence length="200" mass="22450">MTATPGLRERKKAKTRAAIREHAMRLFEEQGYASTTVDQIAEAAEVSPSTFFRYFPTKEDVILVDDYDPVILAAVRRQPPDVPPIEAIKRGMREVFETFTPQIWEDERRRQRLMSEVPELRVRAMHQLGEAIDMITVVLAERTGLAADDIRIRAMSGAVTGVVMAVMPPGRMTGEASIQTEDFARLLDGLDLLQRGLPLA</sequence>
<dbReference type="AlphaFoldDB" id="A0A0X3V516"/>
<dbReference type="GO" id="GO:0000976">
    <property type="term" value="F:transcription cis-regulatory region binding"/>
    <property type="evidence" value="ECO:0007669"/>
    <property type="project" value="TreeGrafter"/>
</dbReference>
<dbReference type="SUPFAM" id="SSF46689">
    <property type="entry name" value="Homeodomain-like"/>
    <property type="match status" value="1"/>
</dbReference>
<dbReference type="Proteomes" id="UP000053244">
    <property type="component" value="Unassembled WGS sequence"/>
</dbReference>
<dbReference type="PROSITE" id="PS50977">
    <property type="entry name" value="HTH_TETR_2"/>
    <property type="match status" value="1"/>
</dbReference>
<keyword evidence="3" id="KW-0804">Transcription</keyword>
<keyword evidence="2 4" id="KW-0238">DNA-binding</keyword>
<dbReference type="PANTHER" id="PTHR30055:SF238">
    <property type="entry name" value="MYCOFACTOCIN BIOSYNTHESIS TRANSCRIPTIONAL REGULATOR MFTR-RELATED"/>
    <property type="match status" value="1"/>
</dbReference>
<keyword evidence="1" id="KW-0805">Transcription regulation</keyword>
<organism evidence="6 7">
    <name type="scientific">Actinoplanes awajinensis subsp. mycoplanecinus</name>
    <dbReference type="NCBI Taxonomy" id="135947"/>
    <lineage>
        <taxon>Bacteria</taxon>
        <taxon>Bacillati</taxon>
        <taxon>Actinomycetota</taxon>
        <taxon>Actinomycetes</taxon>
        <taxon>Micromonosporales</taxon>
        <taxon>Micromonosporaceae</taxon>
        <taxon>Actinoplanes</taxon>
    </lineage>
</organism>
<dbReference type="OrthoDB" id="956698at2"/>
<dbReference type="Gene3D" id="1.10.10.60">
    <property type="entry name" value="Homeodomain-like"/>
    <property type="match status" value="1"/>
</dbReference>
<dbReference type="RefSeq" id="WP_067686891.1">
    <property type="nucleotide sequence ID" value="NZ_LLZH01000040.1"/>
</dbReference>
<dbReference type="Gene3D" id="1.10.357.10">
    <property type="entry name" value="Tetracycline Repressor, domain 2"/>
    <property type="match status" value="1"/>
</dbReference>